<accession>A0A084JC09</accession>
<reference evidence="3 4" key="1">
    <citation type="submission" date="2014-07" db="EMBL/GenBank/DDBJ databases">
        <title>Draft genome of Clostridium celerecrescens 152B isolated from sediments associated with methane hydrate from Krishna Godavari basin.</title>
        <authorList>
            <person name="Honkalas V.S."/>
            <person name="Dabir A.P."/>
            <person name="Arora P."/>
            <person name="Dhakephalkar P.K."/>
        </authorList>
    </citation>
    <scope>NUCLEOTIDE SEQUENCE [LARGE SCALE GENOMIC DNA]</scope>
    <source>
        <strain evidence="3 4">152B</strain>
    </source>
</reference>
<protein>
    <submittedName>
        <fullName evidence="3">Response regulator SirA</fullName>
    </submittedName>
</protein>
<sequence length="73" mass="8213">MVKIDCLGDMCPVPVLRLKNVMDSIKNGEECMLVTDHSCTITNIKSFCKANHLKYKAEEVINGVWEVTISLNK</sequence>
<evidence type="ECO:0000313" key="3">
    <source>
        <dbReference type="EMBL" id="KEZ86493.1"/>
    </source>
</evidence>
<evidence type="ECO:0000256" key="1">
    <source>
        <dbReference type="ARBA" id="ARBA00008984"/>
    </source>
</evidence>
<comment type="similarity">
    <text evidence="1">Belongs to the sulfur carrier protein TusA family.</text>
</comment>
<dbReference type="PANTHER" id="PTHR33279:SF6">
    <property type="entry name" value="SULFUR CARRIER PROTEIN YEDF-RELATED"/>
    <property type="match status" value="1"/>
</dbReference>
<organism evidence="3 4">
    <name type="scientific">Lacrimispora celerecrescens</name>
    <dbReference type="NCBI Taxonomy" id="29354"/>
    <lineage>
        <taxon>Bacteria</taxon>
        <taxon>Bacillati</taxon>
        <taxon>Bacillota</taxon>
        <taxon>Clostridia</taxon>
        <taxon>Lachnospirales</taxon>
        <taxon>Lachnospiraceae</taxon>
        <taxon>Lacrimispora</taxon>
    </lineage>
</organism>
<dbReference type="Gene3D" id="3.30.110.40">
    <property type="entry name" value="TusA-like domain"/>
    <property type="match status" value="1"/>
</dbReference>
<dbReference type="SUPFAM" id="SSF64307">
    <property type="entry name" value="SirA-like"/>
    <property type="match status" value="1"/>
</dbReference>
<dbReference type="EMBL" id="JPME01000044">
    <property type="protein sequence ID" value="KEZ86493.1"/>
    <property type="molecule type" value="Genomic_DNA"/>
</dbReference>
<dbReference type="InterPro" id="IPR001455">
    <property type="entry name" value="TusA-like"/>
</dbReference>
<dbReference type="Proteomes" id="UP000028525">
    <property type="component" value="Unassembled WGS sequence"/>
</dbReference>
<name>A0A084JC09_9FIRM</name>
<evidence type="ECO:0000313" key="4">
    <source>
        <dbReference type="Proteomes" id="UP000028525"/>
    </source>
</evidence>
<dbReference type="Pfam" id="PF01206">
    <property type="entry name" value="TusA"/>
    <property type="match status" value="1"/>
</dbReference>
<dbReference type="RefSeq" id="WP_038284840.1">
    <property type="nucleotide sequence ID" value="NZ_JPME01000044.1"/>
</dbReference>
<dbReference type="PANTHER" id="PTHR33279">
    <property type="entry name" value="SULFUR CARRIER PROTEIN YEDF-RELATED"/>
    <property type="match status" value="1"/>
</dbReference>
<evidence type="ECO:0000259" key="2">
    <source>
        <dbReference type="PROSITE" id="PS01148"/>
    </source>
</evidence>
<dbReference type="PROSITE" id="PS01148">
    <property type="entry name" value="UPF0033"/>
    <property type="match status" value="1"/>
</dbReference>
<dbReference type="InterPro" id="IPR036868">
    <property type="entry name" value="TusA-like_sf"/>
</dbReference>
<gene>
    <name evidence="3" type="ORF">IO98_22825</name>
</gene>
<keyword evidence="4" id="KW-1185">Reference proteome</keyword>
<comment type="caution">
    <text evidence="3">The sequence shown here is derived from an EMBL/GenBank/DDBJ whole genome shotgun (WGS) entry which is preliminary data.</text>
</comment>
<dbReference type="AlphaFoldDB" id="A0A084JC09"/>
<proteinExistence type="inferred from homology"/>
<dbReference type="STRING" id="29354.IO98_22825"/>
<feature type="domain" description="UPF0033" evidence="2">
    <location>
        <begin position="4"/>
        <end position="28"/>
    </location>
</feature>
<dbReference type="CDD" id="cd00291">
    <property type="entry name" value="SirA_YedF_YeeD"/>
    <property type="match status" value="1"/>
</dbReference>
<dbReference type="OrthoDB" id="9800872at2"/>